<dbReference type="PANTHER" id="PTHR46044">
    <property type="entry name" value="NITRILASE"/>
    <property type="match status" value="1"/>
</dbReference>
<dbReference type="InterPro" id="IPR000132">
    <property type="entry name" value="Nitrilase/CN_hydratase_CS"/>
</dbReference>
<dbReference type="PANTHER" id="PTHR46044:SF1">
    <property type="entry name" value="CN HYDROLASE DOMAIN-CONTAINING PROTEIN"/>
    <property type="match status" value="1"/>
</dbReference>
<dbReference type="PROSITE" id="PS00920">
    <property type="entry name" value="NITRIL_CHT_1"/>
    <property type="match status" value="1"/>
</dbReference>
<name>A0A1H2SBS3_9GAMM</name>
<dbReference type="Proteomes" id="UP000199675">
    <property type="component" value="Unassembled WGS sequence"/>
</dbReference>
<proteinExistence type="inferred from homology"/>
<comment type="similarity">
    <text evidence="1">Belongs to the carbon-nitrogen hydrolase superfamily. Nitrilase family.</text>
</comment>
<dbReference type="PROSITE" id="PS50263">
    <property type="entry name" value="CN_HYDROLASE"/>
    <property type="match status" value="1"/>
</dbReference>
<dbReference type="InterPro" id="IPR003010">
    <property type="entry name" value="C-N_Hydrolase"/>
</dbReference>
<accession>A0A1H2SBS3</accession>
<dbReference type="RefSeq" id="WP_091811441.1">
    <property type="nucleotide sequence ID" value="NZ_FNNE01000002.1"/>
</dbReference>
<evidence type="ECO:0000313" key="4">
    <source>
        <dbReference type="EMBL" id="SDW28429.1"/>
    </source>
</evidence>
<sequence>MAMVALVQQAPVILDKEATLEKAVAIIGELAAQGAELIVFPEAFIPGYPAWIWRLRPGGDWGTSETLHKRLYRNSVDVGAGDLQPLFAAARENHVTVVCGLNELDPSNSHATLFNSVVVIGPEGRLLNHHRKLMPTNPERMVWGFGDGSGLNVVETPVGRVGALVCWENYMPLARYALYAQGVEVYIAPTYDSGEGWIGTMQHIAREGRCWVLCCGVAIERADLPADFPELDALYPPEESWINPGDSLIVAPGGSVVAGPLSGEKGYVLYDIDLEQVTTARRALDVTGHYSRPDVFTLEVNKLRQQSLKVTGIDPNQTGGSDR</sequence>
<organism evidence="4 5">
    <name type="scientific">Marinobacter mobilis</name>
    <dbReference type="NCBI Taxonomy" id="488533"/>
    <lineage>
        <taxon>Bacteria</taxon>
        <taxon>Pseudomonadati</taxon>
        <taxon>Pseudomonadota</taxon>
        <taxon>Gammaproteobacteria</taxon>
        <taxon>Pseudomonadales</taxon>
        <taxon>Marinobacteraceae</taxon>
        <taxon>Marinobacter</taxon>
    </lineage>
</organism>
<dbReference type="EMBL" id="FNNE01000002">
    <property type="protein sequence ID" value="SDW28429.1"/>
    <property type="molecule type" value="Genomic_DNA"/>
</dbReference>
<dbReference type="InterPro" id="IPR044149">
    <property type="entry name" value="Nitrilases_CHs"/>
</dbReference>
<reference evidence="4 5" key="1">
    <citation type="submission" date="2016-10" db="EMBL/GenBank/DDBJ databases">
        <authorList>
            <person name="de Groot N.N."/>
        </authorList>
    </citation>
    <scope>NUCLEOTIDE SEQUENCE [LARGE SCALE GENOMIC DNA]</scope>
    <source>
        <strain evidence="4 5">CGMCC 1.7059</strain>
    </source>
</reference>
<dbReference type="CDD" id="cd07564">
    <property type="entry name" value="nitrilases_CHs"/>
    <property type="match status" value="1"/>
</dbReference>
<dbReference type="InterPro" id="IPR036526">
    <property type="entry name" value="C-N_Hydrolase_sf"/>
</dbReference>
<evidence type="ECO:0000259" key="3">
    <source>
        <dbReference type="PROSITE" id="PS50263"/>
    </source>
</evidence>
<dbReference type="Pfam" id="PF00795">
    <property type="entry name" value="CN_hydrolase"/>
    <property type="match status" value="1"/>
</dbReference>
<feature type="domain" description="CN hydrolase" evidence="3">
    <location>
        <begin position="2"/>
        <end position="274"/>
    </location>
</feature>
<evidence type="ECO:0000256" key="2">
    <source>
        <dbReference type="PROSITE-ProRule" id="PRU10139"/>
    </source>
</evidence>
<dbReference type="AlphaFoldDB" id="A0A1H2SBS3"/>
<dbReference type="GO" id="GO:0000257">
    <property type="term" value="F:nitrilase activity"/>
    <property type="evidence" value="ECO:0007669"/>
    <property type="project" value="UniProtKB-ARBA"/>
</dbReference>
<keyword evidence="5" id="KW-1185">Reference proteome</keyword>
<dbReference type="SUPFAM" id="SSF56317">
    <property type="entry name" value="Carbon-nitrogen hydrolase"/>
    <property type="match status" value="1"/>
</dbReference>
<evidence type="ECO:0000256" key="1">
    <source>
        <dbReference type="ARBA" id="ARBA00008129"/>
    </source>
</evidence>
<gene>
    <name evidence="4" type="ORF">SAMN04487960_10270</name>
</gene>
<dbReference type="OrthoDB" id="9803803at2"/>
<dbReference type="PROSITE" id="PS00921">
    <property type="entry name" value="NITRIL_CHT_2"/>
    <property type="match status" value="1"/>
</dbReference>
<evidence type="ECO:0000313" key="5">
    <source>
        <dbReference type="Proteomes" id="UP000199675"/>
    </source>
</evidence>
<feature type="active site" description="Proton acceptor" evidence="2">
    <location>
        <position position="42"/>
    </location>
</feature>
<protein>
    <submittedName>
        <fullName evidence="4">Nitrilase</fullName>
    </submittedName>
</protein>
<dbReference type="STRING" id="488533.SAMN04487960_10270"/>
<dbReference type="Gene3D" id="3.60.110.10">
    <property type="entry name" value="Carbon-nitrogen hydrolase"/>
    <property type="match status" value="1"/>
</dbReference>